<dbReference type="KEGG" id="vg:77926546"/>
<dbReference type="Proteomes" id="UP000828108">
    <property type="component" value="Segment"/>
</dbReference>
<organism evidence="1 2">
    <name type="scientific">Escherichia phage vB_EcoM_RZ</name>
    <dbReference type="NCBI Taxonomy" id="2893954"/>
    <lineage>
        <taxon>Viruses</taxon>
        <taxon>Duplodnaviria</taxon>
        <taxon>Heunggongvirae</taxon>
        <taxon>Uroviricota</taxon>
        <taxon>Caudoviricetes</taxon>
        <taxon>Pantevenvirales</taxon>
        <taxon>Straboviridae</taxon>
        <taxon>Tevenvirinae</taxon>
        <taxon>Gaprivervirus</taxon>
        <taxon>Gaprivervirus arezed</taxon>
    </lineage>
</organism>
<keyword evidence="2" id="KW-1185">Reference proteome</keyword>
<reference evidence="1 2" key="1">
    <citation type="submission" date="2021-02" db="EMBL/GenBank/DDBJ databases">
        <authorList>
            <person name="Zhang R."/>
            <person name="Yu X."/>
            <person name="Xu J."/>
            <person name="Liu X."/>
        </authorList>
    </citation>
    <scope>NUCLEOTIDE SEQUENCE [LARGE SCALE GENOMIC DNA]</scope>
</reference>
<proteinExistence type="predicted"/>
<name>A0AAE9C8S5_9CAUD</name>
<protein>
    <submittedName>
        <fullName evidence="1">Uncharacterized protein</fullName>
    </submittedName>
</protein>
<dbReference type="EMBL" id="MW598459">
    <property type="protein sequence ID" value="UGL59934.1"/>
    <property type="molecule type" value="Genomic_DNA"/>
</dbReference>
<evidence type="ECO:0000313" key="1">
    <source>
        <dbReference type="EMBL" id="UGL59934.1"/>
    </source>
</evidence>
<accession>A0AAE9C8S5</accession>
<evidence type="ECO:0000313" key="2">
    <source>
        <dbReference type="Proteomes" id="UP000828108"/>
    </source>
</evidence>
<sequence length="343" mass="39266">MEYNEFLLYEENTMTRNEYIRAFNTTIDAKVKPLTGESAILSIINSWLNQIDSTIVASGRFEKDIATIASRAGKDDIKKTFKGSRVLAYLVNKDLLNKFGVESRHGKGTIGYHWFGDVEKYYLDKQGYTVSEFANCWAREFRDNKMSIIKSATKLMGSDYRTISHLAEHMINVKESGENQVIITVKYEFFTPVATPENVKKYLDVASTLTSQMQCALNYMRTVEKIKVDPITSTHGWKGWKIVVTLREVKCAKQPTDAEIYKKKSEEIMNAPHEVTTLEDLIDNLNNEPVKQKAPEIVALETAYNEALAINKKATEDYTKAKRLWEESTNRLDKLEQALELLK</sequence>
<dbReference type="RefSeq" id="YP_010650955.1">
    <property type="nucleotide sequence ID" value="NC_070780.1"/>
</dbReference>
<dbReference type="GeneID" id="77926546"/>